<dbReference type="Proteomes" id="UP000199622">
    <property type="component" value="Unassembled WGS sequence"/>
</dbReference>
<dbReference type="EMBL" id="FNSO01000004">
    <property type="protein sequence ID" value="SEC95530.1"/>
    <property type="molecule type" value="Genomic_DNA"/>
</dbReference>
<name>A0A1H4WR43_9PSEU</name>
<dbReference type="AlphaFoldDB" id="A0A1H4WR43"/>
<gene>
    <name evidence="1" type="ORF">SAMN04489727_5743</name>
</gene>
<dbReference type="STRING" id="208445.SAMN04489727_5743"/>
<organism evidence="1 2">
    <name type="scientific">Amycolatopsis tolypomycina</name>
    <dbReference type="NCBI Taxonomy" id="208445"/>
    <lineage>
        <taxon>Bacteria</taxon>
        <taxon>Bacillati</taxon>
        <taxon>Actinomycetota</taxon>
        <taxon>Actinomycetes</taxon>
        <taxon>Pseudonocardiales</taxon>
        <taxon>Pseudonocardiaceae</taxon>
        <taxon>Amycolatopsis</taxon>
    </lineage>
</organism>
<evidence type="ECO:0000313" key="2">
    <source>
        <dbReference type="Proteomes" id="UP000199622"/>
    </source>
</evidence>
<sequence>MTVDSTGTELPVITGVTTDHRGRLVGAMAIGDGPTAVLEPPDDGSVHGQISLNAMMTLLDVEELRARVEIKKRRNQR</sequence>
<protein>
    <submittedName>
        <fullName evidence="1">Uncharacterized protein</fullName>
    </submittedName>
</protein>
<evidence type="ECO:0000313" key="1">
    <source>
        <dbReference type="EMBL" id="SEC95530.1"/>
    </source>
</evidence>
<proteinExistence type="predicted"/>
<accession>A0A1H4WR43</accession>
<reference evidence="2" key="1">
    <citation type="submission" date="2016-10" db="EMBL/GenBank/DDBJ databases">
        <authorList>
            <person name="Varghese N."/>
            <person name="Submissions S."/>
        </authorList>
    </citation>
    <scope>NUCLEOTIDE SEQUENCE [LARGE SCALE GENOMIC DNA]</scope>
    <source>
        <strain evidence="2">DSM 44544</strain>
    </source>
</reference>
<keyword evidence="2" id="KW-1185">Reference proteome</keyword>